<dbReference type="KEGG" id="vpe:Varpa_4163"/>
<dbReference type="RefSeq" id="WP_013542545.1">
    <property type="nucleotide sequence ID" value="NC_014931.1"/>
</dbReference>
<reference evidence="3" key="1">
    <citation type="submission" date="2010-12" db="EMBL/GenBank/DDBJ databases">
        <title>Complete sequence of Variovorax paradoxus EPS.</title>
        <authorList>
            <consortium name="US DOE Joint Genome Institute"/>
            <person name="Lucas S."/>
            <person name="Copeland A."/>
            <person name="Lapidus A."/>
            <person name="Cheng J.-F."/>
            <person name="Goodwin L."/>
            <person name="Pitluck S."/>
            <person name="Teshima H."/>
            <person name="Detter J.C."/>
            <person name="Han C."/>
            <person name="Tapia R."/>
            <person name="Land M."/>
            <person name="Hauser L."/>
            <person name="Kyrpides N."/>
            <person name="Ivanova N."/>
            <person name="Ovchinnikova G."/>
            <person name="Orwin P."/>
            <person name="Han J.-I.G."/>
            <person name="Woyke T."/>
        </authorList>
    </citation>
    <scope>NUCLEOTIDE SEQUENCE [LARGE SCALE GENOMIC DNA]</scope>
    <source>
        <strain evidence="3">EPS</strain>
    </source>
</reference>
<protein>
    <recommendedName>
        <fullName evidence="1">PRTase-CE domain-containing protein</fullName>
    </recommendedName>
</protein>
<organism evidence="2 3">
    <name type="scientific">Variovorax paradoxus (strain EPS)</name>
    <dbReference type="NCBI Taxonomy" id="595537"/>
    <lineage>
        <taxon>Bacteria</taxon>
        <taxon>Pseudomonadati</taxon>
        <taxon>Pseudomonadota</taxon>
        <taxon>Betaproteobacteria</taxon>
        <taxon>Burkholderiales</taxon>
        <taxon>Comamonadaceae</taxon>
        <taxon>Variovorax</taxon>
    </lineage>
</organism>
<accession>E6V737</accession>
<gene>
    <name evidence="2" type="ordered locus">Varpa_4163</name>
</gene>
<dbReference type="HOGENOM" id="CLU_997277_0_0_4"/>
<dbReference type="EMBL" id="CP002417">
    <property type="protein sequence ID" value="ADU38333.1"/>
    <property type="molecule type" value="Genomic_DNA"/>
</dbReference>
<dbReference type="STRING" id="595537.Varpa_4163"/>
<dbReference type="OrthoDB" id="8427993at2"/>
<dbReference type="AlphaFoldDB" id="E6V737"/>
<dbReference type="Pfam" id="PF24390">
    <property type="entry name" value="PRTase-CE"/>
    <property type="match status" value="1"/>
</dbReference>
<dbReference type="InterPro" id="IPR056920">
    <property type="entry name" value="PRTase-CE"/>
</dbReference>
<dbReference type="Proteomes" id="UP000008917">
    <property type="component" value="Chromosome"/>
</dbReference>
<evidence type="ECO:0000313" key="2">
    <source>
        <dbReference type="EMBL" id="ADU38333.1"/>
    </source>
</evidence>
<evidence type="ECO:0000259" key="1">
    <source>
        <dbReference type="Pfam" id="PF24390"/>
    </source>
</evidence>
<name>E6V737_VARPE</name>
<reference evidence="2 3" key="2">
    <citation type="journal article" date="2013" name="Genome Announc.">
        <title>Genome of the Root-Associated Plant Growth-Promoting Bacterium Variovorax paradoxus Strain EPS.</title>
        <authorList>
            <person name="Han J.I."/>
            <person name="Spain J.C."/>
            <person name="Leadbetter J.R."/>
            <person name="Ovchinnikova G."/>
            <person name="Goodwin L.A."/>
            <person name="Han C.S."/>
            <person name="Woyke T."/>
            <person name="Davenport K.W."/>
            <person name="Orwin P.M."/>
        </authorList>
    </citation>
    <scope>NUCLEOTIDE SEQUENCE [LARGE SCALE GENOMIC DNA]</scope>
    <source>
        <strain evidence="2 3">EPS</strain>
    </source>
</reference>
<evidence type="ECO:0000313" key="3">
    <source>
        <dbReference type="Proteomes" id="UP000008917"/>
    </source>
</evidence>
<sequence>MNLADFIFAARIAYRFRRYRPQRVSIKSVLAWLSQYPLEERQIIKQTALHLKCVTDSVMLRDLLDRNSQLLRTLSEAKIPNKNIIYVSISEAGSSSHVVLNMLRDQARLEVMGCKLLDAGNAGKLHETTAKLESGAIIYVDDFSGSGTQFCSQREMIGGYIVGNFSEYFLLHTICEEAIPHIAKTGVVVWQSQIHEKHVRPLNEASSLLKPTDRATLVARATAIAKKGGLGYRSLASMIVFERNTPNTVPLVFRGDKGQRSFKGFIPRTTDLPPHSLLL</sequence>
<proteinExistence type="predicted"/>
<feature type="domain" description="PRTase-CE" evidence="1">
    <location>
        <begin position="30"/>
        <end position="268"/>
    </location>
</feature>